<dbReference type="AlphaFoldDB" id="A0A484FMH6"/>
<organism evidence="1 2">
    <name type="scientific">Colletotrichum orbiculare (strain 104-T / ATCC 96160 / CBS 514.97 / LARS 414 / MAFF 240422)</name>
    <name type="common">Cucumber anthracnose fungus</name>
    <name type="synonym">Colletotrichum lagenarium</name>
    <dbReference type="NCBI Taxonomy" id="1213857"/>
    <lineage>
        <taxon>Eukaryota</taxon>
        <taxon>Fungi</taxon>
        <taxon>Dikarya</taxon>
        <taxon>Ascomycota</taxon>
        <taxon>Pezizomycotina</taxon>
        <taxon>Sordariomycetes</taxon>
        <taxon>Hypocreomycetidae</taxon>
        <taxon>Glomerellales</taxon>
        <taxon>Glomerellaceae</taxon>
        <taxon>Colletotrichum</taxon>
        <taxon>Colletotrichum orbiculare species complex</taxon>
    </lineage>
</organism>
<proteinExistence type="predicted"/>
<reference evidence="2" key="2">
    <citation type="journal article" date="2019" name="Mol. Plant Microbe Interact.">
        <title>Genome sequence resources for four phytopathogenic fungi from the Colletotrichum orbiculare species complex.</title>
        <authorList>
            <person name="Gan P."/>
            <person name="Tsushima A."/>
            <person name="Narusaka M."/>
            <person name="Narusaka Y."/>
            <person name="Takano Y."/>
            <person name="Kubo Y."/>
            <person name="Shirasu K."/>
        </authorList>
    </citation>
    <scope>GENOME REANNOTATION</scope>
    <source>
        <strain evidence="2">104-T / ATCC 96160 / CBS 514.97 / LARS 414 / MAFF 240422</strain>
    </source>
</reference>
<evidence type="ECO:0000313" key="2">
    <source>
        <dbReference type="Proteomes" id="UP000014480"/>
    </source>
</evidence>
<dbReference type="EMBL" id="AMCV02000022">
    <property type="protein sequence ID" value="TDZ18694.1"/>
    <property type="molecule type" value="Genomic_DNA"/>
</dbReference>
<comment type="caution">
    <text evidence="1">The sequence shown here is derived from an EMBL/GenBank/DDBJ whole genome shotgun (WGS) entry which is preliminary data.</text>
</comment>
<name>A0A484FMH6_COLOR</name>
<gene>
    <name evidence="1" type="ORF">Cob_v008334</name>
</gene>
<sequence>MKQMYRSAERSHWKLYPFPLIHLRALSPGPGPESNTSLRLSVFNALLRNRRRVLGTPKHDGAESLGWLVGPLSPIDPTSGLFRL</sequence>
<evidence type="ECO:0000313" key="1">
    <source>
        <dbReference type="EMBL" id="TDZ18694.1"/>
    </source>
</evidence>
<reference evidence="2" key="1">
    <citation type="journal article" date="2013" name="New Phytol.">
        <title>Comparative genomic and transcriptomic analyses reveal the hemibiotrophic stage shift of Colletotrichum fungi.</title>
        <authorList>
            <person name="Gan P."/>
            <person name="Ikeda K."/>
            <person name="Irieda H."/>
            <person name="Narusaka M."/>
            <person name="O'Connell R.J."/>
            <person name="Narusaka Y."/>
            <person name="Takano Y."/>
            <person name="Kubo Y."/>
            <person name="Shirasu K."/>
        </authorList>
    </citation>
    <scope>NUCLEOTIDE SEQUENCE [LARGE SCALE GENOMIC DNA]</scope>
    <source>
        <strain evidence="2">104-T / ATCC 96160 / CBS 514.97 / LARS 414 / MAFF 240422</strain>
    </source>
</reference>
<dbReference type="Proteomes" id="UP000014480">
    <property type="component" value="Unassembled WGS sequence"/>
</dbReference>
<protein>
    <submittedName>
        <fullName evidence="1">Uncharacterized protein</fullName>
    </submittedName>
</protein>
<keyword evidence="2" id="KW-1185">Reference proteome</keyword>
<accession>A0A484FMH6</accession>